<dbReference type="InterPro" id="IPR020568">
    <property type="entry name" value="Ribosomal_Su5_D2-typ_SF"/>
</dbReference>
<dbReference type="Pfam" id="PF22667">
    <property type="entry name" value="Lon_lid"/>
    <property type="match status" value="1"/>
</dbReference>
<dbReference type="GO" id="GO:0006515">
    <property type="term" value="P:protein quality control for misfolded or incompletely synthesized proteins"/>
    <property type="evidence" value="ECO:0007669"/>
    <property type="project" value="TreeGrafter"/>
</dbReference>
<dbReference type="InterPro" id="IPR008268">
    <property type="entry name" value="Peptidase_S16_AS"/>
</dbReference>
<dbReference type="InterPro" id="IPR003959">
    <property type="entry name" value="ATPase_AAA_core"/>
</dbReference>
<dbReference type="AlphaFoldDB" id="A0A5P1EGL1"/>
<comment type="similarity">
    <text evidence="8">Belongs to the peptidase S16 family.</text>
</comment>
<dbReference type="PROSITE" id="PS51786">
    <property type="entry name" value="LON_PROTEOLYTIC"/>
    <property type="match status" value="1"/>
</dbReference>
<feature type="active site" evidence="8">
    <location>
        <position position="496"/>
    </location>
</feature>
<sequence length="1098" mass="121527">MNVFAGKIICLSGPPGVGKTSIGRSIARALNRKFYRFSVGGLADVAEIKGHRRTYIGAMPGKMVQCLKNVGTANPLVLIDEIDKLGKGHAGDPASAMLELLDPEQNANFLDHYLDVPIDLSKVLFVCTANVIDMIPNPLLDRMEVIPLAGYITDEKMHIARDYLEKTTREACGIKLEQVEVTDAALLALIQNYCREAGVRNLQKQIEKIYRKIALQLVRQGVSNEPSRVVSNQQETKESSDSSDKESNETEYQLENKTEDDSSREQVIETSSKLPESSESSLHCQADSSTESDQLDGEKDPADSLGKVGDSARTKQEIEVNLGSDEVKQETGNAKVEEVVVDESNLIDFVGKPVFHADRIYSQTPVGVVMGLAWTSMGGSTLYIETAQVEQGEGKGSLLLTGQLGDVMKESAQIAHTVARSILGEKEPENRFFADSKLHLHVPAGATPKDGPSAGCTMITSMLSLAMKKPVKEDIAMTGEVTLTGRVLPIGGVKEKTIAARRSDVKTLIFPSANKRDFDELANNVKEGLEVHFVDDYSQIFELAFGITAEAEKLLSRTDAFIAIALLNKFPMKLAALAVLVMILIVMREVEMTKTKTSADELVMIKKMVENYGPAEGLRGMHTCPDIGRSGSNEEIHPVEAKRSKINTHINYAPGGFSPLGLRLTKTPSFAELIETKLCKQTPSALEKRMKRNKAHSSAEKLKACNMPAFSLQIGSWKRVASFDGDVVAKCYFSKQKLVWEVLCEGLKSKMEIQWLQISAIKATFIEGRPDSLKIELEKPPMYFRESSPQPRRHTMWVSGNDFTEGQAQIYRRHILQFPEGTLEKHYEKLLQCDPRLYELSQRPFPDLNSPFFDMIPIKQNIYYQQSGNLFQTQQVLHRVPLIANTSLISSPSRHTVPYQSTSSSINALNSVYSFPMGTIDRRNMSMAPNPVMNSQRSNKELSVHSVDPATSSGLDHNILVWNQGVQNIKDFTNLWNEQLDSIAHINQQSIGINSTAHKLFNEPQSPVKADEKSLLVKASSFGSTLCEFNGVAQEAPTPEDGEYNLSNPNMLMVPKVYNRIDVHGNGAHTLSDSSSSMEPIPCYQNTDILSDSFMFRP</sequence>
<dbReference type="InterPro" id="IPR003593">
    <property type="entry name" value="AAA+_ATPase"/>
</dbReference>
<keyword evidence="3 8" id="KW-0378">Hydrolase</keyword>
<dbReference type="SUPFAM" id="SSF54211">
    <property type="entry name" value="Ribosomal protein S5 domain 2-like"/>
    <property type="match status" value="1"/>
</dbReference>
<dbReference type="InterPro" id="IPR057939">
    <property type="entry name" value="TRF2_HOY1_PH"/>
</dbReference>
<feature type="active site" evidence="8">
    <location>
        <position position="453"/>
    </location>
</feature>
<dbReference type="PROSITE" id="PS01046">
    <property type="entry name" value="LON_SER"/>
    <property type="match status" value="1"/>
</dbReference>
<dbReference type="Proteomes" id="UP000243459">
    <property type="component" value="Chromosome 7"/>
</dbReference>
<dbReference type="FunFam" id="3.30.230.10:FF:000015">
    <property type="entry name" value="Lon protease homolog, mitochondrial"/>
    <property type="match status" value="1"/>
</dbReference>
<dbReference type="GO" id="GO:0016887">
    <property type="term" value="F:ATP hydrolysis activity"/>
    <property type="evidence" value="ECO:0007669"/>
    <property type="project" value="InterPro"/>
</dbReference>
<gene>
    <name evidence="11" type="ORF">A4U43_C07F12430</name>
</gene>
<dbReference type="GO" id="GO:0004252">
    <property type="term" value="F:serine-type endopeptidase activity"/>
    <property type="evidence" value="ECO:0007669"/>
    <property type="project" value="UniProtKB-UniRule"/>
</dbReference>
<keyword evidence="1 8" id="KW-0645">Protease</keyword>
<evidence type="ECO:0000313" key="12">
    <source>
        <dbReference type="Proteomes" id="UP000243459"/>
    </source>
</evidence>
<dbReference type="InterPro" id="IPR008269">
    <property type="entry name" value="Lon_proteolytic"/>
</dbReference>
<dbReference type="Gene3D" id="1.10.8.60">
    <property type="match status" value="1"/>
</dbReference>
<evidence type="ECO:0000313" key="11">
    <source>
        <dbReference type="EMBL" id="ONK63200.1"/>
    </source>
</evidence>
<dbReference type="InterPro" id="IPR014721">
    <property type="entry name" value="Ribsml_uS5_D2-typ_fold_subgr"/>
</dbReference>
<accession>A0A5P1EGL1</accession>
<comment type="catalytic activity">
    <reaction evidence="6">
        <text>Hydrolysis of proteins in presence of ATP.</text>
        <dbReference type="EC" id="3.4.21.53"/>
    </reaction>
</comment>
<feature type="compositionally biased region" description="Basic and acidic residues" evidence="9">
    <location>
        <begin position="235"/>
        <end position="267"/>
    </location>
</feature>
<dbReference type="Gramene" id="ONK63200">
    <property type="protein sequence ID" value="ONK63200"/>
    <property type="gene ID" value="A4U43_C07F12430"/>
</dbReference>
<evidence type="ECO:0000256" key="3">
    <source>
        <dbReference type="ARBA" id="ARBA00022801"/>
    </source>
</evidence>
<dbReference type="GO" id="GO:0005524">
    <property type="term" value="F:ATP binding"/>
    <property type="evidence" value="ECO:0007669"/>
    <property type="project" value="UniProtKB-KW"/>
</dbReference>
<dbReference type="PANTHER" id="PTHR43718:SF2">
    <property type="entry name" value="LON PROTEASE HOMOLOG, MITOCHONDRIAL"/>
    <property type="match status" value="1"/>
</dbReference>
<dbReference type="InterPro" id="IPR054594">
    <property type="entry name" value="Lon_lid"/>
</dbReference>
<evidence type="ECO:0000256" key="2">
    <source>
        <dbReference type="ARBA" id="ARBA00022741"/>
    </source>
</evidence>
<dbReference type="GO" id="GO:0004176">
    <property type="term" value="F:ATP-dependent peptidase activity"/>
    <property type="evidence" value="ECO:0007669"/>
    <property type="project" value="UniProtKB-UniRule"/>
</dbReference>
<dbReference type="GO" id="GO:0005759">
    <property type="term" value="C:mitochondrial matrix"/>
    <property type="evidence" value="ECO:0007669"/>
    <property type="project" value="TreeGrafter"/>
</dbReference>
<feature type="compositionally biased region" description="Low complexity" evidence="9">
    <location>
        <begin position="271"/>
        <end position="282"/>
    </location>
</feature>
<keyword evidence="5" id="KW-0067">ATP-binding</keyword>
<evidence type="ECO:0000256" key="1">
    <source>
        <dbReference type="ARBA" id="ARBA00022670"/>
    </source>
</evidence>
<feature type="region of interest" description="Disordered" evidence="9">
    <location>
        <begin position="224"/>
        <end position="322"/>
    </location>
</feature>
<keyword evidence="2" id="KW-0547">Nucleotide-binding</keyword>
<dbReference type="GO" id="GO:0003697">
    <property type="term" value="F:single-stranded DNA binding"/>
    <property type="evidence" value="ECO:0007669"/>
    <property type="project" value="TreeGrafter"/>
</dbReference>
<keyword evidence="4 8" id="KW-0720">Serine protease</keyword>
<dbReference type="FunFam" id="1.10.8.60:FF:000080">
    <property type="entry name" value="Lon protease homolog, mitochondrial"/>
    <property type="match status" value="1"/>
</dbReference>
<keyword evidence="12" id="KW-1185">Reference proteome</keyword>
<evidence type="ECO:0000256" key="4">
    <source>
        <dbReference type="ARBA" id="ARBA00022825"/>
    </source>
</evidence>
<dbReference type="FunFam" id="3.40.50.300:FF:000021">
    <property type="entry name" value="Lon protease homolog"/>
    <property type="match status" value="1"/>
</dbReference>
<dbReference type="Pfam" id="PF05362">
    <property type="entry name" value="Lon_C"/>
    <property type="match status" value="1"/>
</dbReference>
<evidence type="ECO:0000256" key="9">
    <source>
        <dbReference type="SAM" id="MobiDB-lite"/>
    </source>
</evidence>
<dbReference type="SUPFAM" id="SSF52540">
    <property type="entry name" value="P-loop containing nucleoside triphosphate hydrolases"/>
    <property type="match status" value="1"/>
</dbReference>
<dbReference type="InterPro" id="IPR027065">
    <property type="entry name" value="Lon_Prtase"/>
</dbReference>
<dbReference type="EMBL" id="CM007387">
    <property type="protein sequence ID" value="ONK63200.1"/>
    <property type="molecule type" value="Genomic_DNA"/>
</dbReference>
<dbReference type="EC" id="3.4.21.53" evidence="7"/>
<reference evidence="12" key="1">
    <citation type="journal article" date="2017" name="Nat. Commun.">
        <title>The asparagus genome sheds light on the origin and evolution of a young Y chromosome.</title>
        <authorList>
            <person name="Harkess A."/>
            <person name="Zhou J."/>
            <person name="Xu C."/>
            <person name="Bowers J.E."/>
            <person name="Van der Hulst R."/>
            <person name="Ayyampalayam S."/>
            <person name="Mercati F."/>
            <person name="Riccardi P."/>
            <person name="McKain M.R."/>
            <person name="Kakrana A."/>
            <person name="Tang H."/>
            <person name="Ray J."/>
            <person name="Groenendijk J."/>
            <person name="Arikit S."/>
            <person name="Mathioni S.M."/>
            <person name="Nakano M."/>
            <person name="Shan H."/>
            <person name="Telgmann-Rauber A."/>
            <person name="Kanno A."/>
            <person name="Yue Z."/>
            <person name="Chen H."/>
            <person name="Li W."/>
            <person name="Chen Y."/>
            <person name="Xu X."/>
            <person name="Zhang Y."/>
            <person name="Luo S."/>
            <person name="Chen H."/>
            <person name="Gao J."/>
            <person name="Mao Z."/>
            <person name="Pires J.C."/>
            <person name="Luo M."/>
            <person name="Kudrna D."/>
            <person name="Wing R.A."/>
            <person name="Meyers B.C."/>
            <person name="Yi K."/>
            <person name="Kong H."/>
            <person name="Lavrijsen P."/>
            <person name="Sunseri F."/>
            <person name="Falavigna A."/>
            <person name="Ye Y."/>
            <person name="Leebens-Mack J.H."/>
            <person name="Chen G."/>
        </authorList>
    </citation>
    <scope>NUCLEOTIDE SEQUENCE [LARGE SCALE GENOMIC DNA]</scope>
    <source>
        <strain evidence="12">cv. DH0086</strain>
    </source>
</reference>
<dbReference type="GO" id="GO:0007005">
    <property type="term" value="P:mitochondrion organization"/>
    <property type="evidence" value="ECO:0007669"/>
    <property type="project" value="TreeGrafter"/>
</dbReference>
<dbReference type="Pfam" id="PF00004">
    <property type="entry name" value="AAA"/>
    <property type="match status" value="1"/>
</dbReference>
<dbReference type="Gene3D" id="3.40.50.300">
    <property type="entry name" value="P-loop containing nucleotide triphosphate hydrolases"/>
    <property type="match status" value="1"/>
</dbReference>
<dbReference type="PRINTS" id="PR00830">
    <property type="entry name" value="ENDOLAPTASE"/>
</dbReference>
<dbReference type="NCBIfam" id="TIGR00763">
    <property type="entry name" value="lon"/>
    <property type="match status" value="1"/>
</dbReference>
<evidence type="ECO:0000256" key="6">
    <source>
        <dbReference type="ARBA" id="ARBA00050665"/>
    </source>
</evidence>
<dbReference type="GO" id="GO:0051131">
    <property type="term" value="P:chaperone-mediated protein complex assembly"/>
    <property type="evidence" value="ECO:0007669"/>
    <property type="project" value="TreeGrafter"/>
</dbReference>
<dbReference type="SMART" id="SM00382">
    <property type="entry name" value="AAA"/>
    <property type="match status" value="1"/>
</dbReference>
<evidence type="ECO:0000256" key="8">
    <source>
        <dbReference type="PROSITE-ProRule" id="PRU01122"/>
    </source>
</evidence>
<feature type="domain" description="Lon proteolytic" evidence="10">
    <location>
        <begin position="363"/>
        <end position="547"/>
    </location>
</feature>
<dbReference type="InterPro" id="IPR004815">
    <property type="entry name" value="Lon_bac/euk-typ"/>
</dbReference>
<evidence type="ECO:0000256" key="5">
    <source>
        <dbReference type="ARBA" id="ARBA00022840"/>
    </source>
</evidence>
<name>A0A5P1EGL1_ASPOF</name>
<evidence type="ECO:0000256" key="7">
    <source>
        <dbReference type="ARBA" id="ARBA00066743"/>
    </source>
</evidence>
<feature type="compositionally biased region" description="Polar residues" evidence="9">
    <location>
        <begin position="224"/>
        <end position="234"/>
    </location>
</feature>
<dbReference type="CDD" id="cd19500">
    <property type="entry name" value="RecA-like_Lon"/>
    <property type="match status" value="1"/>
</dbReference>
<dbReference type="PANTHER" id="PTHR43718">
    <property type="entry name" value="LON PROTEASE"/>
    <property type="match status" value="1"/>
</dbReference>
<protein>
    <recommendedName>
        <fullName evidence="7">endopeptidase La</fullName>
        <ecNumber evidence="7">3.4.21.53</ecNumber>
    </recommendedName>
</protein>
<proteinExistence type="inferred from homology"/>
<dbReference type="Pfam" id="PF24818">
    <property type="entry name" value="PH_TRF2_HOY1"/>
    <property type="match status" value="1"/>
</dbReference>
<dbReference type="Gene3D" id="3.30.230.10">
    <property type="match status" value="1"/>
</dbReference>
<organism evidence="11 12">
    <name type="scientific">Asparagus officinalis</name>
    <name type="common">Garden asparagus</name>
    <dbReference type="NCBI Taxonomy" id="4686"/>
    <lineage>
        <taxon>Eukaryota</taxon>
        <taxon>Viridiplantae</taxon>
        <taxon>Streptophyta</taxon>
        <taxon>Embryophyta</taxon>
        <taxon>Tracheophyta</taxon>
        <taxon>Spermatophyta</taxon>
        <taxon>Magnoliopsida</taxon>
        <taxon>Liliopsida</taxon>
        <taxon>Asparagales</taxon>
        <taxon>Asparagaceae</taxon>
        <taxon>Asparagoideae</taxon>
        <taxon>Asparagus</taxon>
    </lineage>
</organism>
<dbReference type="InterPro" id="IPR027417">
    <property type="entry name" value="P-loop_NTPase"/>
</dbReference>
<evidence type="ECO:0000259" key="10">
    <source>
        <dbReference type="PROSITE" id="PS51786"/>
    </source>
</evidence>